<sequence length="328" mass="37643">IDMQLYIMSFLLPRDLCQLACTSHYWNSAVRDTLLWRYFLLRDIPSWHSVDCNSLPDVGLLKKTLCELTDNETQDYMAVYLRSCPESRRCLKPSRPVYGAVTSFLHSLVIQTEPRFAMFGPGLEQLDNSLVRKMMHSPEVLPVAGFPQRQIDGIGSGISFLFKNQQKFNILTLYSTTSKERQRAREEQNSVVNKMFLHEVNDQENQQQSQAMRYNIIPQVQEVCRVVDGFIYVANAESHKRHNREDELAQIQAMTDPALNAANRPILVLSCISHADVKRIPCVYMAHELNLNQLDRKWLVQDTEAATLEGLLDGIEWILGEVGKKHCS</sequence>
<dbReference type="Pfam" id="PF12937">
    <property type="entry name" value="F-box-like"/>
    <property type="match status" value="1"/>
</dbReference>
<gene>
    <name evidence="2" type="primary">FBXO4</name>
</gene>
<dbReference type="AlphaFoldDB" id="H3A178"/>
<protein>
    <submittedName>
        <fullName evidence="2">F-box protein 4</fullName>
    </submittedName>
</protein>
<dbReference type="PANTHER" id="PTHR16008:SF4">
    <property type="entry name" value="F-BOX ONLY PROTEIN 4"/>
    <property type="match status" value="1"/>
</dbReference>
<dbReference type="GeneTree" id="ENSGT00390000014416"/>
<feature type="domain" description="F-box" evidence="1">
    <location>
        <begin position="5"/>
        <end position="41"/>
    </location>
</feature>
<dbReference type="SUPFAM" id="SSF81383">
    <property type="entry name" value="F-box domain"/>
    <property type="match status" value="1"/>
</dbReference>
<dbReference type="InterPro" id="IPR039588">
    <property type="entry name" value="FBXO4"/>
</dbReference>
<dbReference type="GO" id="GO:0019005">
    <property type="term" value="C:SCF ubiquitin ligase complex"/>
    <property type="evidence" value="ECO:0007669"/>
    <property type="project" value="TreeGrafter"/>
</dbReference>
<dbReference type="GO" id="GO:0000209">
    <property type="term" value="P:protein polyubiquitination"/>
    <property type="evidence" value="ECO:0007669"/>
    <property type="project" value="TreeGrafter"/>
</dbReference>
<keyword evidence="3" id="KW-1185">Reference proteome</keyword>
<organism evidence="2 3">
    <name type="scientific">Latimeria chalumnae</name>
    <name type="common">Coelacanth</name>
    <dbReference type="NCBI Taxonomy" id="7897"/>
    <lineage>
        <taxon>Eukaryota</taxon>
        <taxon>Metazoa</taxon>
        <taxon>Chordata</taxon>
        <taxon>Craniata</taxon>
        <taxon>Vertebrata</taxon>
        <taxon>Euteleostomi</taxon>
        <taxon>Coelacanthiformes</taxon>
        <taxon>Coelacanthidae</taxon>
        <taxon>Latimeria</taxon>
    </lineage>
</organism>
<dbReference type="OMA" id="HYSVIAQ"/>
<dbReference type="EMBL" id="AFYH01179710">
    <property type="status" value="NOT_ANNOTATED_CDS"/>
    <property type="molecule type" value="Genomic_DNA"/>
</dbReference>
<dbReference type="EMBL" id="AFYH01179713">
    <property type="status" value="NOT_ANNOTATED_CDS"/>
    <property type="molecule type" value="Genomic_DNA"/>
</dbReference>
<proteinExistence type="predicted"/>
<dbReference type="CDD" id="cd22085">
    <property type="entry name" value="F-box_FBXO4"/>
    <property type="match status" value="1"/>
</dbReference>
<dbReference type="CDD" id="cd11656">
    <property type="entry name" value="FBX4_GTPase_like"/>
    <property type="match status" value="1"/>
</dbReference>
<dbReference type="Bgee" id="ENSLACG00000003035">
    <property type="expression patterns" value="Expressed in pelvic fin and 5 other cell types or tissues"/>
</dbReference>
<dbReference type="InterPro" id="IPR027417">
    <property type="entry name" value="P-loop_NTPase"/>
</dbReference>
<reference evidence="3" key="1">
    <citation type="submission" date="2011-08" db="EMBL/GenBank/DDBJ databases">
        <title>The draft genome of Latimeria chalumnae.</title>
        <authorList>
            <person name="Di Palma F."/>
            <person name="Alfoldi J."/>
            <person name="Johnson J."/>
            <person name="Berlin A."/>
            <person name="Gnerre S."/>
            <person name="Jaffe D."/>
            <person name="MacCallum I."/>
            <person name="Young S."/>
            <person name="Walker B.J."/>
            <person name="Lander E."/>
            <person name="Lindblad-Toh K."/>
        </authorList>
    </citation>
    <scope>NUCLEOTIDE SEQUENCE [LARGE SCALE GENOMIC DNA]</scope>
    <source>
        <strain evidence="3">Wild caught</strain>
    </source>
</reference>
<dbReference type="Gene3D" id="1.20.1280.50">
    <property type="match status" value="1"/>
</dbReference>
<dbReference type="PANTHER" id="PTHR16008">
    <property type="entry name" value="F-BOX ONLY PROTEIN 4"/>
    <property type="match status" value="1"/>
</dbReference>
<dbReference type="InterPro" id="IPR001810">
    <property type="entry name" value="F-box_dom"/>
</dbReference>
<reference evidence="2" key="3">
    <citation type="submission" date="2025-09" db="UniProtKB">
        <authorList>
            <consortium name="Ensembl"/>
        </authorList>
    </citation>
    <scope>IDENTIFICATION</scope>
</reference>
<name>H3A178_LATCH</name>
<evidence type="ECO:0000259" key="1">
    <source>
        <dbReference type="Pfam" id="PF12937"/>
    </source>
</evidence>
<dbReference type="EMBL" id="AFYH01179712">
    <property type="status" value="NOT_ANNOTATED_CDS"/>
    <property type="molecule type" value="Genomic_DNA"/>
</dbReference>
<dbReference type="EMBL" id="AFYH01179711">
    <property type="status" value="NOT_ANNOTATED_CDS"/>
    <property type="molecule type" value="Genomic_DNA"/>
</dbReference>
<evidence type="ECO:0000313" key="2">
    <source>
        <dbReference type="Ensembl" id="ENSLACP00000003399.1"/>
    </source>
</evidence>
<dbReference type="GO" id="GO:0031146">
    <property type="term" value="P:SCF-dependent proteasomal ubiquitin-dependent protein catabolic process"/>
    <property type="evidence" value="ECO:0007669"/>
    <property type="project" value="InterPro"/>
</dbReference>
<dbReference type="InterPro" id="IPR036047">
    <property type="entry name" value="F-box-like_dom_sf"/>
</dbReference>
<reference evidence="2" key="2">
    <citation type="submission" date="2025-08" db="UniProtKB">
        <authorList>
            <consortium name="Ensembl"/>
        </authorList>
    </citation>
    <scope>IDENTIFICATION</scope>
</reference>
<dbReference type="Ensembl" id="ENSLACT00000003429.1">
    <property type="protein sequence ID" value="ENSLACP00000003399.1"/>
    <property type="gene ID" value="ENSLACG00000003035.2"/>
</dbReference>
<dbReference type="Gene3D" id="3.40.50.300">
    <property type="entry name" value="P-loop containing nucleotide triphosphate hydrolases"/>
    <property type="match status" value="1"/>
</dbReference>
<accession>H3A178</accession>
<evidence type="ECO:0000313" key="3">
    <source>
        <dbReference type="Proteomes" id="UP000008672"/>
    </source>
</evidence>
<dbReference type="Proteomes" id="UP000008672">
    <property type="component" value="Unassembled WGS sequence"/>
</dbReference>